<dbReference type="AlphaFoldDB" id="A0AAV6Y156"/>
<dbReference type="PANTHER" id="PTHR37611">
    <property type="entry name" value="VIRUS-SPECIFIC-SIGNALING-PATHWAY REGULATED PROTEIN-RELATED"/>
    <property type="match status" value="1"/>
</dbReference>
<evidence type="ECO:0000313" key="2">
    <source>
        <dbReference type="Proteomes" id="UP000826271"/>
    </source>
</evidence>
<organism evidence="1 2">
    <name type="scientific">Buddleja alternifolia</name>
    <dbReference type="NCBI Taxonomy" id="168488"/>
    <lineage>
        <taxon>Eukaryota</taxon>
        <taxon>Viridiplantae</taxon>
        <taxon>Streptophyta</taxon>
        <taxon>Embryophyta</taxon>
        <taxon>Tracheophyta</taxon>
        <taxon>Spermatophyta</taxon>
        <taxon>Magnoliopsida</taxon>
        <taxon>eudicotyledons</taxon>
        <taxon>Gunneridae</taxon>
        <taxon>Pentapetalae</taxon>
        <taxon>asterids</taxon>
        <taxon>lamiids</taxon>
        <taxon>Lamiales</taxon>
        <taxon>Scrophulariaceae</taxon>
        <taxon>Buddlejeae</taxon>
        <taxon>Buddleja</taxon>
    </lineage>
</organism>
<protein>
    <submittedName>
        <fullName evidence="1">Uncharacterized protein</fullName>
    </submittedName>
</protein>
<dbReference type="EMBL" id="WHWC01000003">
    <property type="protein sequence ID" value="KAG8386667.1"/>
    <property type="molecule type" value="Genomic_DNA"/>
</dbReference>
<dbReference type="Proteomes" id="UP000826271">
    <property type="component" value="Unassembled WGS sequence"/>
</dbReference>
<keyword evidence="2" id="KW-1185">Reference proteome</keyword>
<gene>
    <name evidence="1" type="ORF">BUALT_Bualt03G0172800</name>
</gene>
<accession>A0AAV6Y156</accession>
<comment type="caution">
    <text evidence="1">The sequence shown here is derived from an EMBL/GenBank/DDBJ whole genome shotgun (WGS) entry which is preliminary data.</text>
</comment>
<evidence type="ECO:0000313" key="1">
    <source>
        <dbReference type="EMBL" id="KAG8386667.1"/>
    </source>
</evidence>
<dbReference type="PANTHER" id="PTHR37611:SF2">
    <property type="entry name" value="VIRUS-SPECIFIC-SIGNALING-PATHWAY REGULATED PROTEIN-RELATED"/>
    <property type="match status" value="1"/>
</dbReference>
<proteinExistence type="predicted"/>
<reference evidence="1" key="1">
    <citation type="submission" date="2019-10" db="EMBL/GenBank/DDBJ databases">
        <authorList>
            <person name="Zhang R."/>
            <person name="Pan Y."/>
            <person name="Wang J."/>
            <person name="Ma R."/>
            <person name="Yu S."/>
        </authorList>
    </citation>
    <scope>NUCLEOTIDE SEQUENCE</scope>
    <source>
        <strain evidence="1">LA-IB0</strain>
        <tissue evidence="1">Leaf</tissue>
    </source>
</reference>
<name>A0AAV6Y156_9LAMI</name>
<sequence>MAYPTETCYFNKSSDDEYLNDIDHFSNYMIENSLLMSLLEDSQLVEDNTGSDHEMLRSLIQSFEAEIDVNIDHEDSCLETSSSEGDHLEEYRFSDVEQQVLVDGCSTSISEDHQDIGDYWIDDIEMAYSYPSDDMTTGYFIGEFIDNIVGDYSQVCCDHGMTIEEDGYSALWQ</sequence>